<accession>A0ABT0YXP2</accession>
<dbReference type="Proteomes" id="UP001165541">
    <property type="component" value="Unassembled WGS sequence"/>
</dbReference>
<dbReference type="InterPro" id="IPR012677">
    <property type="entry name" value="Nucleotide-bd_a/b_plait_sf"/>
</dbReference>
<sequence>MGNKLYVGNLAYSVRDEDLNDAFSQFGTVTSAKVMMDRDTGRSKGFGFVEMGSDAEAQSAINGMNGQSLSGRAIVVNEARPREDRPGGGGGGFGGPRGGGGGFGGGGGGGRREGGFGGGGGGGGRGGFGGGGGGGGRGGFGGGRGGY</sequence>
<dbReference type="PANTHER" id="PTHR48027">
    <property type="entry name" value="HETEROGENEOUS NUCLEAR RIBONUCLEOPROTEIN 87F-RELATED"/>
    <property type="match status" value="1"/>
</dbReference>
<dbReference type="RefSeq" id="WP_251781146.1">
    <property type="nucleotide sequence ID" value="NZ_JAMKFE010000021.1"/>
</dbReference>
<dbReference type="SMART" id="SM00360">
    <property type="entry name" value="RRM"/>
    <property type="match status" value="1"/>
</dbReference>
<protein>
    <submittedName>
        <fullName evidence="4">RNA-binding protein</fullName>
    </submittedName>
</protein>
<dbReference type="InterPro" id="IPR035979">
    <property type="entry name" value="RBD_domain_sf"/>
</dbReference>
<feature type="compositionally biased region" description="Gly residues" evidence="2">
    <location>
        <begin position="87"/>
        <end position="147"/>
    </location>
</feature>
<keyword evidence="1" id="KW-0694">RNA-binding</keyword>
<organism evidence="4 5">
    <name type="scientific">Caldimonas mangrovi</name>
    <dbReference type="NCBI Taxonomy" id="2944811"/>
    <lineage>
        <taxon>Bacteria</taxon>
        <taxon>Pseudomonadati</taxon>
        <taxon>Pseudomonadota</taxon>
        <taxon>Betaproteobacteria</taxon>
        <taxon>Burkholderiales</taxon>
        <taxon>Sphaerotilaceae</taxon>
        <taxon>Caldimonas</taxon>
    </lineage>
</organism>
<gene>
    <name evidence="4" type="ORF">M8A51_24010</name>
</gene>
<comment type="caution">
    <text evidence="4">The sequence shown here is derived from an EMBL/GenBank/DDBJ whole genome shotgun (WGS) entry which is preliminary data.</text>
</comment>
<dbReference type="CDD" id="cd21608">
    <property type="entry name" value="RRM2_NsCP33_like"/>
    <property type="match status" value="1"/>
</dbReference>
<evidence type="ECO:0000256" key="2">
    <source>
        <dbReference type="SAM" id="MobiDB-lite"/>
    </source>
</evidence>
<feature type="region of interest" description="Disordered" evidence="2">
    <location>
        <begin position="79"/>
        <end position="147"/>
    </location>
</feature>
<dbReference type="EMBL" id="JAMKFE010000021">
    <property type="protein sequence ID" value="MCM5682608.1"/>
    <property type="molecule type" value="Genomic_DNA"/>
</dbReference>
<keyword evidence="5" id="KW-1185">Reference proteome</keyword>
<dbReference type="Pfam" id="PF00076">
    <property type="entry name" value="RRM_1"/>
    <property type="match status" value="1"/>
</dbReference>
<feature type="domain" description="RRM" evidence="3">
    <location>
        <begin position="3"/>
        <end position="81"/>
    </location>
</feature>
<reference evidence="4" key="1">
    <citation type="submission" date="2022-05" db="EMBL/GenBank/DDBJ databases">
        <title>Schlegelella sp. nov., isolated from mangrove soil.</title>
        <authorList>
            <person name="Liu Y."/>
            <person name="Ge X."/>
            <person name="Liu W."/>
        </authorList>
    </citation>
    <scope>NUCLEOTIDE SEQUENCE</scope>
    <source>
        <strain evidence="4">S2-27</strain>
    </source>
</reference>
<name>A0ABT0YXP2_9BURK</name>
<dbReference type="SUPFAM" id="SSF54928">
    <property type="entry name" value="RNA-binding domain, RBD"/>
    <property type="match status" value="1"/>
</dbReference>
<dbReference type="InterPro" id="IPR052462">
    <property type="entry name" value="SLIRP/GR-RBP-like"/>
</dbReference>
<evidence type="ECO:0000256" key="1">
    <source>
        <dbReference type="ARBA" id="ARBA00022884"/>
    </source>
</evidence>
<evidence type="ECO:0000313" key="4">
    <source>
        <dbReference type="EMBL" id="MCM5682608.1"/>
    </source>
</evidence>
<dbReference type="PROSITE" id="PS50102">
    <property type="entry name" value="RRM"/>
    <property type="match status" value="1"/>
</dbReference>
<evidence type="ECO:0000313" key="5">
    <source>
        <dbReference type="Proteomes" id="UP001165541"/>
    </source>
</evidence>
<evidence type="ECO:0000259" key="3">
    <source>
        <dbReference type="PROSITE" id="PS50102"/>
    </source>
</evidence>
<dbReference type="Gene3D" id="3.30.70.330">
    <property type="match status" value="1"/>
</dbReference>
<proteinExistence type="predicted"/>
<dbReference type="InterPro" id="IPR000504">
    <property type="entry name" value="RRM_dom"/>
</dbReference>
<dbReference type="InterPro" id="IPR048289">
    <property type="entry name" value="RRM2_NsCP33-like"/>
</dbReference>